<evidence type="ECO:0000256" key="1">
    <source>
        <dbReference type="SAM" id="MobiDB-lite"/>
    </source>
</evidence>
<feature type="region of interest" description="Disordered" evidence="1">
    <location>
        <begin position="285"/>
        <end position="315"/>
    </location>
</feature>
<proteinExistence type="predicted"/>
<reference evidence="3 4" key="1">
    <citation type="submission" date="2021-01" db="EMBL/GenBank/DDBJ databases">
        <title>Whole genome shotgun sequence of Microbispora corallina NBRC 16416.</title>
        <authorList>
            <person name="Komaki H."/>
            <person name="Tamura T."/>
        </authorList>
    </citation>
    <scope>NUCLEOTIDE SEQUENCE [LARGE SCALE GENOMIC DNA]</scope>
    <source>
        <strain evidence="3 4">NBRC 16416</strain>
    </source>
</reference>
<protein>
    <recommendedName>
        <fullName evidence="5">5-bromo-4-chloroindolyl phosphate hydrolysis protein</fullName>
    </recommendedName>
</protein>
<name>A0ABQ4FQP9_9ACTN</name>
<accession>A0ABQ4FQP9</accession>
<feature type="transmembrane region" description="Helical" evidence="2">
    <location>
        <begin position="77"/>
        <end position="94"/>
    </location>
</feature>
<comment type="caution">
    <text evidence="3">The sequence shown here is derived from an EMBL/GenBank/DDBJ whole genome shotgun (WGS) entry which is preliminary data.</text>
</comment>
<feature type="transmembrane region" description="Helical" evidence="2">
    <location>
        <begin position="53"/>
        <end position="71"/>
    </location>
</feature>
<sequence>MAVAGQVASEPGHPGVVVDPAVPAPAAGLLRANEDLLARLWSGEAARRSGRRLLAAALWPVLALTVLLLLVARPGPLVTGLVAAPAGAGLYGAARSAARRGRVRAAARRYDGRYLLPPEFDGPALALVGRARRAVRTVLSSRVGADGLLDDVRDRIALPAEEWEVARILAALSALRAEHAALVADGTTPEVRAAAEPLERALRRAEAAVAARVEALERYAGHVAGAERAYAARAQIEGLRDLIPRYEELVAASAGCAGAAGRIDAFAAEAGRLEAALRAGADPAPEAFRHLDGRGDGPAPPGEAACRRKGAAGTP</sequence>
<dbReference type="RefSeq" id="WP_204054948.1">
    <property type="nucleotide sequence ID" value="NZ_BAAAGP010000018.1"/>
</dbReference>
<keyword evidence="4" id="KW-1185">Reference proteome</keyword>
<gene>
    <name evidence="3" type="ORF">Mco01_01340</name>
</gene>
<organism evidence="3 4">
    <name type="scientific">Microbispora corallina</name>
    <dbReference type="NCBI Taxonomy" id="83302"/>
    <lineage>
        <taxon>Bacteria</taxon>
        <taxon>Bacillati</taxon>
        <taxon>Actinomycetota</taxon>
        <taxon>Actinomycetes</taxon>
        <taxon>Streptosporangiales</taxon>
        <taxon>Streptosporangiaceae</taxon>
        <taxon>Microbispora</taxon>
    </lineage>
</organism>
<dbReference type="Proteomes" id="UP000603904">
    <property type="component" value="Unassembled WGS sequence"/>
</dbReference>
<evidence type="ECO:0008006" key="5">
    <source>
        <dbReference type="Google" id="ProtNLM"/>
    </source>
</evidence>
<keyword evidence="2" id="KW-0812">Transmembrane</keyword>
<keyword evidence="2" id="KW-1133">Transmembrane helix</keyword>
<evidence type="ECO:0000313" key="3">
    <source>
        <dbReference type="EMBL" id="GIH37134.1"/>
    </source>
</evidence>
<evidence type="ECO:0000313" key="4">
    <source>
        <dbReference type="Proteomes" id="UP000603904"/>
    </source>
</evidence>
<keyword evidence="2" id="KW-0472">Membrane</keyword>
<dbReference type="EMBL" id="BOOC01000001">
    <property type="protein sequence ID" value="GIH37134.1"/>
    <property type="molecule type" value="Genomic_DNA"/>
</dbReference>
<evidence type="ECO:0000256" key="2">
    <source>
        <dbReference type="SAM" id="Phobius"/>
    </source>
</evidence>